<organism evidence="1 2">
    <name type="scientific">Punica granatum</name>
    <name type="common">Pomegranate</name>
    <dbReference type="NCBI Taxonomy" id="22663"/>
    <lineage>
        <taxon>Eukaryota</taxon>
        <taxon>Viridiplantae</taxon>
        <taxon>Streptophyta</taxon>
        <taxon>Embryophyta</taxon>
        <taxon>Tracheophyta</taxon>
        <taxon>Spermatophyta</taxon>
        <taxon>Magnoliopsida</taxon>
        <taxon>eudicotyledons</taxon>
        <taxon>Gunneridae</taxon>
        <taxon>Pentapetalae</taxon>
        <taxon>rosids</taxon>
        <taxon>malvids</taxon>
        <taxon>Myrtales</taxon>
        <taxon>Lythraceae</taxon>
        <taxon>Punica</taxon>
    </lineage>
</organism>
<proteinExistence type="predicted"/>
<gene>
    <name evidence="1" type="ORF">CRG98_003303</name>
</gene>
<sequence length="68" mass="7491">MGTATADSPKGRKEEEQQRRVIDLVGPAVVSGVHTFHVELGCFQEVTRVTVLSPTERIPTRLFNNVKG</sequence>
<name>A0A2I0L6G8_PUNGR</name>
<reference evidence="1 2" key="1">
    <citation type="submission" date="2017-11" db="EMBL/GenBank/DDBJ databases">
        <title>De-novo sequencing of pomegranate (Punica granatum L.) genome.</title>
        <authorList>
            <person name="Akparov Z."/>
            <person name="Amiraslanov A."/>
            <person name="Hajiyeva S."/>
            <person name="Abbasov M."/>
            <person name="Kaur K."/>
            <person name="Hamwieh A."/>
            <person name="Solovyev V."/>
            <person name="Salamov A."/>
            <person name="Braich B."/>
            <person name="Kosarev P."/>
            <person name="Mahmoud A."/>
            <person name="Hajiyev E."/>
            <person name="Babayeva S."/>
            <person name="Izzatullayeva V."/>
            <person name="Mammadov A."/>
            <person name="Mammadov A."/>
            <person name="Sharifova S."/>
            <person name="Ojaghi J."/>
            <person name="Eynullazada K."/>
            <person name="Bayramov B."/>
            <person name="Abdulazimova A."/>
            <person name="Shahmuradov I."/>
        </authorList>
    </citation>
    <scope>NUCLEOTIDE SEQUENCE [LARGE SCALE GENOMIC DNA]</scope>
    <source>
        <strain evidence="2">cv. AG2017</strain>
        <tissue evidence="1">Leaf</tissue>
    </source>
</reference>
<evidence type="ECO:0000313" key="2">
    <source>
        <dbReference type="Proteomes" id="UP000233551"/>
    </source>
</evidence>
<protein>
    <submittedName>
        <fullName evidence="1">Uncharacterized protein</fullName>
    </submittedName>
</protein>
<evidence type="ECO:0000313" key="1">
    <source>
        <dbReference type="EMBL" id="PKI76297.1"/>
    </source>
</evidence>
<dbReference type="AlphaFoldDB" id="A0A2I0L6G8"/>
<comment type="caution">
    <text evidence="1">The sequence shown here is derived from an EMBL/GenBank/DDBJ whole genome shotgun (WGS) entry which is preliminary data.</text>
</comment>
<dbReference type="EMBL" id="PGOL01000124">
    <property type="protein sequence ID" value="PKI76297.1"/>
    <property type="molecule type" value="Genomic_DNA"/>
</dbReference>
<accession>A0A2I0L6G8</accession>
<keyword evidence="2" id="KW-1185">Reference proteome</keyword>
<dbReference type="Proteomes" id="UP000233551">
    <property type="component" value="Unassembled WGS sequence"/>
</dbReference>